<evidence type="ECO:0000256" key="6">
    <source>
        <dbReference type="PROSITE-ProRule" id="PRU10100"/>
    </source>
</evidence>
<dbReference type="InterPro" id="IPR027473">
    <property type="entry name" value="L-asparaginase_C"/>
</dbReference>
<dbReference type="SFLD" id="SFLDS00057">
    <property type="entry name" value="Glutaminase/Asparaginase"/>
    <property type="match status" value="1"/>
</dbReference>
<feature type="domain" description="L-asparaginase N-terminal" evidence="7">
    <location>
        <begin position="8"/>
        <end position="193"/>
    </location>
</feature>
<proteinExistence type="inferred from homology"/>
<protein>
    <submittedName>
        <fullName evidence="9">L-asparaginase</fullName>
    </submittedName>
</protein>
<dbReference type="Pfam" id="PF17763">
    <property type="entry name" value="Asparaginase_C"/>
    <property type="match status" value="1"/>
</dbReference>
<dbReference type="InterPro" id="IPR027474">
    <property type="entry name" value="L-asparaginase_N"/>
</dbReference>
<dbReference type="RefSeq" id="WP_088387888.1">
    <property type="nucleotide sequence ID" value="NZ_NIOF01000018.1"/>
</dbReference>
<dbReference type="PIRSF" id="PIRSF001220">
    <property type="entry name" value="L-ASNase_gatD"/>
    <property type="match status" value="1"/>
</dbReference>
<dbReference type="InterPro" id="IPR040919">
    <property type="entry name" value="Asparaginase_C"/>
</dbReference>
<evidence type="ECO:0000256" key="5">
    <source>
        <dbReference type="PROSITE-ProRule" id="PRU10099"/>
    </source>
</evidence>
<feature type="binding site" evidence="4">
    <location>
        <begin position="95"/>
        <end position="96"/>
    </location>
    <ligand>
        <name>substrate</name>
    </ligand>
</feature>
<feature type="active site" evidence="5">
    <location>
        <position position="16"/>
    </location>
</feature>
<feature type="domain" description="Asparaginase/glutaminase C-terminal" evidence="8">
    <location>
        <begin position="219"/>
        <end position="309"/>
    </location>
</feature>
<gene>
    <name evidence="9" type="ORF">CDN99_24865</name>
</gene>
<evidence type="ECO:0000259" key="8">
    <source>
        <dbReference type="Pfam" id="PF17763"/>
    </source>
</evidence>
<feature type="active site" evidence="6">
    <location>
        <position position="95"/>
    </location>
</feature>
<dbReference type="PROSITE" id="PS00144">
    <property type="entry name" value="ASN_GLN_ASE_1"/>
    <property type="match status" value="1"/>
</dbReference>
<dbReference type="PIRSF" id="PIRSF500176">
    <property type="entry name" value="L_ASNase"/>
    <property type="match status" value="1"/>
</dbReference>
<dbReference type="InterPro" id="IPR036152">
    <property type="entry name" value="Asp/glu_Ase-like_sf"/>
</dbReference>
<dbReference type="Gene3D" id="3.40.50.1170">
    <property type="entry name" value="L-asparaginase, N-terminal domain"/>
    <property type="match status" value="1"/>
</dbReference>
<dbReference type="GO" id="GO:0006528">
    <property type="term" value="P:asparagine metabolic process"/>
    <property type="evidence" value="ECO:0007669"/>
    <property type="project" value="InterPro"/>
</dbReference>
<dbReference type="PANTHER" id="PTHR11707">
    <property type="entry name" value="L-ASPARAGINASE"/>
    <property type="match status" value="1"/>
</dbReference>
<reference evidence="9 10" key="1">
    <citation type="journal article" date="2008" name="Int. J. Syst. Evol. Microbiol.">
        <title>Description of Roseateles aquatilis sp. nov. and Roseateles terrae sp. nov., in the class Betaproteobacteria, and emended description of the genus Roseateles.</title>
        <authorList>
            <person name="Gomila M."/>
            <person name="Bowien B."/>
            <person name="Falsen E."/>
            <person name="Moore E.R."/>
            <person name="Lalucat J."/>
        </authorList>
    </citation>
    <scope>NUCLEOTIDE SEQUENCE [LARGE SCALE GENOMIC DNA]</scope>
    <source>
        <strain evidence="9 10">CCUG 48205</strain>
    </source>
</reference>
<dbReference type="GO" id="GO:0004067">
    <property type="term" value="F:asparaginase activity"/>
    <property type="evidence" value="ECO:0007669"/>
    <property type="project" value="UniProtKB-UniRule"/>
</dbReference>
<comment type="caution">
    <text evidence="9">The sequence shown here is derived from an EMBL/GenBank/DDBJ whole genome shotgun (WGS) entry which is preliminary data.</text>
</comment>
<dbReference type="PROSITE" id="PS00917">
    <property type="entry name" value="ASN_GLN_ASE_2"/>
    <property type="match status" value="1"/>
</dbReference>
<dbReference type="PANTHER" id="PTHR11707:SF28">
    <property type="entry name" value="60 KDA LYSOPHOSPHOLIPASE"/>
    <property type="match status" value="1"/>
</dbReference>
<keyword evidence="10" id="KW-1185">Reference proteome</keyword>
<dbReference type="SUPFAM" id="SSF53774">
    <property type="entry name" value="Glutaminase/Asparaginase"/>
    <property type="match status" value="1"/>
</dbReference>
<feature type="binding site" evidence="4">
    <location>
        <position position="62"/>
    </location>
    <ligand>
        <name>substrate</name>
    </ligand>
</feature>
<evidence type="ECO:0000313" key="10">
    <source>
        <dbReference type="Proteomes" id="UP000197468"/>
    </source>
</evidence>
<dbReference type="InterPro" id="IPR006034">
    <property type="entry name" value="Asparaginase/glutaminase-like"/>
</dbReference>
<dbReference type="AlphaFoldDB" id="A0A246IV71"/>
<dbReference type="EMBL" id="NIOF01000018">
    <property type="protein sequence ID" value="OWQ84114.1"/>
    <property type="molecule type" value="Genomic_DNA"/>
</dbReference>
<feature type="active site" description="O-isoaspartyl threonine intermediate" evidence="3">
    <location>
        <position position="16"/>
    </location>
</feature>
<evidence type="ECO:0000313" key="9">
    <source>
        <dbReference type="EMBL" id="OWQ84114.1"/>
    </source>
</evidence>
<sequence length="312" mass="32165">MQSAGQTIVIIGTGGTIAGASGSATDNVGYTAGQLSVASLVAAIPALAAQPLEAEQLAQLDSKDMDHGTWARLARRVQEHLDRPEVRGIVITHGTDTLEETAYLLQRVLAPGKPVVLTAAMRPATAIQADGPQNLLDAVAVAGADGVRGVVAVVAGQAWSGLEVRKVHSYRLDAFEAGADAGPLAVVEEGQPRRFRDWPAGDALGASLLPEDASAWPWVEVLGSHAGADARALDAWRAAGLQGLVLACTGNGTLHRALEASVQTLTDAGVPVWRTTRCAQGRIVGAAGGAAAALSPWAARIELMLALLAKRR</sequence>
<name>A0A246IV71_9BURK</name>
<evidence type="ECO:0000259" key="7">
    <source>
        <dbReference type="Pfam" id="PF00710"/>
    </source>
</evidence>
<dbReference type="FunFam" id="3.40.50.1170:FF:000001">
    <property type="entry name" value="L-asparaginase 2"/>
    <property type="match status" value="1"/>
</dbReference>
<evidence type="ECO:0000256" key="3">
    <source>
        <dbReference type="PIRSR" id="PIRSR001220-1"/>
    </source>
</evidence>
<keyword evidence="2" id="KW-0378">Hydrolase</keyword>
<accession>A0A246IV71</accession>
<dbReference type="Pfam" id="PF00710">
    <property type="entry name" value="Asparaginase"/>
    <property type="match status" value="1"/>
</dbReference>
<evidence type="ECO:0000256" key="4">
    <source>
        <dbReference type="PIRSR" id="PIRSR001220-2"/>
    </source>
</evidence>
<evidence type="ECO:0000256" key="1">
    <source>
        <dbReference type="ARBA" id="ARBA00010518"/>
    </source>
</evidence>
<evidence type="ECO:0000256" key="2">
    <source>
        <dbReference type="ARBA" id="ARBA00022801"/>
    </source>
</evidence>
<dbReference type="InterPro" id="IPR020827">
    <property type="entry name" value="Asparaginase/glutaminase_AS1"/>
</dbReference>
<dbReference type="InterPro" id="IPR037152">
    <property type="entry name" value="L-asparaginase_N_sf"/>
</dbReference>
<dbReference type="InterPro" id="IPR027475">
    <property type="entry name" value="Asparaginase/glutaminase_AS2"/>
</dbReference>
<organism evidence="9 10">
    <name type="scientific">Roseateles aquatilis</name>
    <dbReference type="NCBI Taxonomy" id="431061"/>
    <lineage>
        <taxon>Bacteria</taxon>
        <taxon>Pseudomonadati</taxon>
        <taxon>Pseudomonadota</taxon>
        <taxon>Betaproteobacteria</taxon>
        <taxon>Burkholderiales</taxon>
        <taxon>Sphaerotilaceae</taxon>
        <taxon>Roseateles</taxon>
    </lineage>
</organism>
<dbReference type="SMART" id="SM00870">
    <property type="entry name" value="Asparaginase"/>
    <property type="match status" value="1"/>
</dbReference>
<comment type="similarity">
    <text evidence="1">Belongs to the asparaginase 1 family.</text>
</comment>
<dbReference type="Gene3D" id="3.40.50.40">
    <property type="match status" value="1"/>
</dbReference>
<dbReference type="OrthoDB" id="9788068at2"/>
<dbReference type="Proteomes" id="UP000197468">
    <property type="component" value="Unassembled WGS sequence"/>
</dbReference>
<dbReference type="CDD" id="cd08964">
    <property type="entry name" value="L-asparaginase_II"/>
    <property type="match status" value="1"/>
</dbReference>
<dbReference type="InterPro" id="IPR004550">
    <property type="entry name" value="AsnASE_II"/>
</dbReference>
<dbReference type="PROSITE" id="PS51732">
    <property type="entry name" value="ASN_GLN_ASE_3"/>
    <property type="match status" value="1"/>
</dbReference>
<dbReference type="PRINTS" id="PR00139">
    <property type="entry name" value="ASNGLNASE"/>
</dbReference>